<accession>A0A1C7LQT6</accession>
<evidence type="ECO:0000313" key="2">
    <source>
        <dbReference type="EMBL" id="OBZ65144.1"/>
    </source>
</evidence>
<comment type="caution">
    <text evidence="2">The sequence shown here is derived from an EMBL/GenBank/DDBJ whole genome shotgun (WGS) entry which is preliminary data.</text>
</comment>
<dbReference type="AlphaFoldDB" id="A0A1C7LQT6"/>
<proteinExistence type="predicted"/>
<protein>
    <submittedName>
        <fullName evidence="2">Uncharacterized protein</fullName>
    </submittedName>
</protein>
<dbReference type="Proteomes" id="UP000092993">
    <property type="component" value="Unassembled WGS sequence"/>
</dbReference>
<feature type="region of interest" description="Disordered" evidence="1">
    <location>
        <begin position="1"/>
        <end position="21"/>
    </location>
</feature>
<keyword evidence="3" id="KW-1185">Reference proteome</keyword>
<evidence type="ECO:0000313" key="3">
    <source>
        <dbReference type="Proteomes" id="UP000092993"/>
    </source>
</evidence>
<reference evidence="2 3" key="1">
    <citation type="submission" date="2016-03" db="EMBL/GenBank/DDBJ databases">
        <title>Whole genome sequencing of Grifola frondosa 9006-11.</title>
        <authorList>
            <person name="Min B."/>
            <person name="Park H."/>
            <person name="Kim J.-G."/>
            <person name="Cho H."/>
            <person name="Oh Y.-L."/>
            <person name="Kong W.-S."/>
            <person name="Choi I.-G."/>
        </authorList>
    </citation>
    <scope>NUCLEOTIDE SEQUENCE [LARGE SCALE GENOMIC DNA]</scope>
    <source>
        <strain evidence="2 3">9006-11</strain>
    </source>
</reference>
<gene>
    <name evidence="2" type="ORF">A0H81_14870</name>
</gene>
<sequence length="88" mass="9827">MLRSQSLEAHSNDLDRNTRSVWRHTSHPNTLNQALRPSFDVLNSLCNNDIRQAATTYVGIDAVINMETLFGRLENTVMTIHCGEGGTV</sequence>
<name>A0A1C7LQT6_GRIFR</name>
<dbReference type="EMBL" id="LUGG01000053">
    <property type="protein sequence ID" value="OBZ65144.1"/>
    <property type="molecule type" value="Genomic_DNA"/>
</dbReference>
<evidence type="ECO:0000256" key="1">
    <source>
        <dbReference type="SAM" id="MobiDB-lite"/>
    </source>
</evidence>
<organism evidence="2 3">
    <name type="scientific">Grifola frondosa</name>
    <name type="common">Maitake</name>
    <name type="synonym">Polyporus frondosus</name>
    <dbReference type="NCBI Taxonomy" id="5627"/>
    <lineage>
        <taxon>Eukaryota</taxon>
        <taxon>Fungi</taxon>
        <taxon>Dikarya</taxon>
        <taxon>Basidiomycota</taxon>
        <taxon>Agaricomycotina</taxon>
        <taxon>Agaricomycetes</taxon>
        <taxon>Polyporales</taxon>
        <taxon>Grifolaceae</taxon>
        <taxon>Grifola</taxon>
    </lineage>
</organism>